<organism evidence="2">
    <name type="scientific">Brassica napus</name>
    <name type="common">Rape</name>
    <dbReference type="NCBI Taxonomy" id="3708"/>
    <lineage>
        <taxon>Eukaryota</taxon>
        <taxon>Viridiplantae</taxon>
        <taxon>Streptophyta</taxon>
        <taxon>Embryophyta</taxon>
        <taxon>Tracheophyta</taxon>
        <taxon>Spermatophyta</taxon>
        <taxon>Magnoliopsida</taxon>
        <taxon>eudicotyledons</taxon>
        <taxon>Gunneridae</taxon>
        <taxon>Pentapetalae</taxon>
        <taxon>rosids</taxon>
        <taxon>malvids</taxon>
        <taxon>Brassicales</taxon>
        <taxon>Brassicaceae</taxon>
        <taxon>Brassiceae</taxon>
        <taxon>Brassica</taxon>
    </lineage>
</organism>
<evidence type="ECO:0000313" key="2">
    <source>
        <dbReference type="EMBL" id="CAF1719494.1"/>
    </source>
</evidence>
<keyword evidence="1" id="KW-0812">Transmembrane</keyword>
<feature type="non-terminal residue" evidence="2">
    <location>
        <position position="57"/>
    </location>
</feature>
<protein>
    <submittedName>
        <fullName evidence="2">(rape) hypothetical protein</fullName>
    </submittedName>
</protein>
<dbReference type="AlphaFoldDB" id="A0A816IS63"/>
<evidence type="ECO:0000256" key="1">
    <source>
        <dbReference type="SAM" id="Phobius"/>
    </source>
</evidence>
<accession>A0A816IS63</accession>
<reference evidence="2" key="1">
    <citation type="submission" date="2021-01" db="EMBL/GenBank/DDBJ databases">
        <authorList>
            <consortium name="Genoscope - CEA"/>
            <person name="William W."/>
        </authorList>
    </citation>
    <scope>NUCLEOTIDE SEQUENCE</scope>
</reference>
<name>A0A816IS63_BRANA</name>
<dbReference type="EMBL" id="HG994373">
    <property type="protein sequence ID" value="CAF1719494.1"/>
    <property type="molecule type" value="Genomic_DNA"/>
</dbReference>
<gene>
    <name evidence="2" type="ORF">DARMORV10_C09P15450.1</name>
</gene>
<dbReference type="Proteomes" id="UP001295469">
    <property type="component" value="Chromosome C09"/>
</dbReference>
<feature type="transmembrane region" description="Helical" evidence="1">
    <location>
        <begin position="6"/>
        <end position="23"/>
    </location>
</feature>
<keyword evidence="1" id="KW-1133">Transmembrane helix</keyword>
<keyword evidence="1" id="KW-0472">Membrane</keyword>
<proteinExistence type="predicted"/>
<sequence>MGKPGISLFIISLYLIFNMYFLIEYVESFRFYRNEPRNKMDRSAFPHLFFFFLLLVC</sequence>